<reference evidence="1 2" key="1">
    <citation type="submission" date="2019-05" db="EMBL/GenBank/DDBJ databases">
        <title>Another draft genome of Portunus trituberculatus and its Hox gene families provides insights of decapod evolution.</title>
        <authorList>
            <person name="Jeong J.-H."/>
            <person name="Song I."/>
            <person name="Kim S."/>
            <person name="Choi T."/>
            <person name="Kim D."/>
            <person name="Ryu S."/>
            <person name="Kim W."/>
        </authorList>
    </citation>
    <scope>NUCLEOTIDE SEQUENCE [LARGE SCALE GENOMIC DNA]</scope>
    <source>
        <tissue evidence="1">Muscle</tissue>
    </source>
</reference>
<gene>
    <name evidence="1" type="ORF">E2C01_049723</name>
</gene>
<proteinExistence type="predicted"/>
<evidence type="ECO:0000313" key="1">
    <source>
        <dbReference type="EMBL" id="MPC55777.1"/>
    </source>
</evidence>
<organism evidence="1 2">
    <name type="scientific">Portunus trituberculatus</name>
    <name type="common">Swimming crab</name>
    <name type="synonym">Neptunus trituberculatus</name>
    <dbReference type="NCBI Taxonomy" id="210409"/>
    <lineage>
        <taxon>Eukaryota</taxon>
        <taxon>Metazoa</taxon>
        <taxon>Ecdysozoa</taxon>
        <taxon>Arthropoda</taxon>
        <taxon>Crustacea</taxon>
        <taxon>Multicrustacea</taxon>
        <taxon>Malacostraca</taxon>
        <taxon>Eumalacostraca</taxon>
        <taxon>Eucarida</taxon>
        <taxon>Decapoda</taxon>
        <taxon>Pleocyemata</taxon>
        <taxon>Brachyura</taxon>
        <taxon>Eubrachyura</taxon>
        <taxon>Portunoidea</taxon>
        <taxon>Portunidae</taxon>
        <taxon>Portuninae</taxon>
        <taxon>Portunus</taxon>
    </lineage>
</organism>
<keyword evidence="2" id="KW-1185">Reference proteome</keyword>
<name>A0A5B7GEK4_PORTR</name>
<protein>
    <submittedName>
        <fullName evidence="1">Uncharacterized protein</fullName>
    </submittedName>
</protein>
<evidence type="ECO:0000313" key="2">
    <source>
        <dbReference type="Proteomes" id="UP000324222"/>
    </source>
</evidence>
<dbReference type="Proteomes" id="UP000324222">
    <property type="component" value="Unassembled WGS sequence"/>
</dbReference>
<dbReference type="AlphaFoldDB" id="A0A5B7GEK4"/>
<sequence>MNGRSVGGLVVAGVLPRGAGVFEECDPPCRRGAAATLTAGLGGAGQRPSAGACMNCSISSVCPRGSSGLSLPSRPAGGAVSTPHRHAGRILGLVGYSGFLREEH</sequence>
<accession>A0A5B7GEK4</accession>
<dbReference type="EMBL" id="VSRR010013427">
    <property type="protein sequence ID" value="MPC55777.1"/>
    <property type="molecule type" value="Genomic_DNA"/>
</dbReference>
<comment type="caution">
    <text evidence="1">The sequence shown here is derived from an EMBL/GenBank/DDBJ whole genome shotgun (WGS) entry which is preliminary data.</text>
</comment>